<name>A0AAU8PG70_DESK7</name>
<evidence type="ECO:0000313" key="3">
    <source>
        <dbReference type="Proteomes" id="UP000009229"/>
    </source>
</evidence>
<accession>A0AAU8PG70</accession>
<reference evidence="3" key="1">
    <citation type="submission" date="2011-05" db="EMBL/GenBank/DDBJ databases">
        <title>Complete sequence of Desulfotomaculum kuznetsovii DSM 6115.</title>
        <authorList>
            <person name="Lucas S."/>
            <person name="Han J."/>
            <person name="Lapidus A."/>
            <person name="Cheng J.-F."/>
            <person name="Goodwin L."/>
            <person name="Pitluck S."/>
            <person name="Peters L."/>
            <person name="Mikhailova N."/>
            <person name="Lu M."/>
            <person name="Saunders E."/>
            <person name="Han C."/>
            <person name="Tapia R."/>
            <person name="Land M."/>
            <person name="Hauser L."/>
            <person name="Kyrpides N."/>
            <person name="Ivanova N."/>
            <person name="Pagani I."/>
            <person name="Nazina T."/>
            <person name="Ivanova A."/>
            <person name="Parshina S."/>
            <person name="Kuever J."/>
            <person name="Muyzer G."/>
            <person name="Plugge C."/>
            <person name="Stams A."/>
            <person name="Woyke T."/>
        </authorList>
    </citation>
    <scope>NUCLEOTIDE SEQUENCE [LARGE SCALE GENOMIC DNA]</scope>
    <source>
        <strain evidence="3">DSM 6115 / VKM B-1805 / 17</strain>
    </source>
</reference>
<protein>
    <submittedName>
        <fullName evidence="2">Uncharacterized protein</fullName>
    </submittedName>
</protein>
<gene>
    <name evidence="2" type="ordered locus">Desku_1199</name>
</gene>
<keyword evidence="3" id="KW-1185">Reference proteome</keyword>
<evidence type="ECO:0000313" key="2">
    <source>
        <dbReference type="EMBL" id="AEG14782.1"/>
    </source>
</evidence>
<evidence type="ECO:0000256" key="1">
    <source>
        <dbReference type="SAM" id="Phobius"/>
    </source>
</evidence>
<dbReference type="Proteomes" id="UP000009229">
    <property type="component" value="Chromosome"/>
</dbReference>
<dbReference type="AlphaFoldDB" id="A0AAU8PG70"/>
<keyword evidence="1" id="KW-0812">Transmembrane</keyword>
<proteinExistence type="predicted"/>
<keyword evidence="1" id="KW-0472">Membrane</keyword>
<dbReference type="RefSeq" id="WP_013822297.1">
    <property type="nucleotide sequence ID" value="NC_015573.1"/>
</dbReference>
<keyword evidence="1" id="KW-1133">Transmembrane helix</keyword>
<feature type="transmembrane region" description="Helical" evidence="1">
    <location>
        <begin position="263"/>
        <end position="282"/>
    </location>
</feature>
<organism evidence="2 3">
    <name type="scientific">Desulfofundulus kuznetsovii (strain DSM 6115 / VKM B-1805 / 17)</name>
    <name type="common">Desulfotomaculum kuznetsovii</name>
    <dbReference type="NCBI Taxonomy" id="760568"/>
    <lineage>
        <taxon>Bacteria</taxon>
        <taxon>Bacillati</taxon>
        <taxon>Bacillota</taxon>
        <taxon>Clostridia</taxon>
        <taxon>Eubacteriales</taxon>
        <taxon>Peptococcaceae</taxon>
        <taxon>Desulfofundulus</taxon>
    </lineage>
</organism>
<dbReference type="KEGG" id="dku:Desku_1199"/>
<dbReference type="EMBL" id="CP002770">
    <property type="protein sequence ID" value="AEG14782.1"/>
    <property type="molecule type" value="Genomic_DNA"/>
</dbReference>
<sequence length="289" mass="32677">MKSKVMLIMLISLTLFCVVLTVPTFASFSSIKQIFDTPSFENAPEKTEIEAAIKEKNPLGFMVRNKDELNRAELAEVNDPTNLTLGRPVKVFIPNESVFQALMKNDPLTKLLKQCPYAWEFPVINKKSGEFVGSFRIEKIQGKWEFSELGGYLSSQTLSLISDSSRLADFMGKAGVYAIEDYAFFTVMPLHTTFLLVVKEGEEYLVPFIHGDWKEAYGLRSGEIYSRDKVVSTVGPVLQQFRENPNSLAGYPNKTDNKNIFKLPLIVLLIIIFGAVIGFYVFRRRMGQV</sequence>